<dbReference type="Proteomes" id="UP000199112">
    <property type="component" value="Unassembled WGS sequence"/>
</dbReference>
<sequence>MGGDDETSRMMATCVECESVFAALEFPNGTIQPIGSRDGCTSCGATEFEPLPEPSFDFDETGT</sequence>
<protein>
    <submittedName>
        <fullName evidence="1">Uncharacterized protein</fullName>
    </submittedName>
</protein>
<keyword evidence="2" id="KW-1185">Reference proteome</keyword>
<proteinExistence type="predicted"/>
<name>A0A1H6FVS4_9EURY</name>
<evidence type="ECO:0000313" key="1">
    <source>
        <dbReference type="EMBL" id="SEH14896.1"/>
    </source>
</evidence>
<accession>A0A1H6FVS4</accession>
<dbReference type="EMBL" id="FNWL01000002">
    <property type="protein sequence ID" value="SEH14896.1"/>
    <property type="molecule type" value="Genomic_DNA"/>
</dbReference>
<gene>
    <name evidence="1" type="ORF">SAMN04487967_1821</name>
</gene>
<dbReference type="AlphaFoldDB" id="A0A1H6FVS4"/>
<evidence type="ECO:0000313" key="2">
    <source>
        <dbReference type="Proteomes" id="UP000199112"/>
    </source>
</evidence>
<organism evidence="1 2">
    <name type="scientific">Natronorubrum sediminis</name>
    <dbReference type="NCBI Taxonomy" id="640943"/>
    <lineage>
        <taxon>Archaea</taxon>
        <taxon>Methanobacteriati</taxon>
        <taxon>Methanobacteriota</taxon>
        <taxon>Stenosarchaea group</taxon>
        <taxon>Halobacteria</taxon>
        <taxon>Halobacteriales</taxon>
        <taxon>Natrialbaceae</taxon>
        <taxon>Natronorubrum</taxon>
    </lineage>
</organism>
<reference evidence="2" key="1">
    <citation type="submission" date="2016-10" db="EMBL/GenBank/DDBJ databases">
        <authorList>
            <person name="Varghese N."/>
            <person name="Submissions S."/>
        </authorList>
    </citation>
    <scope>NUCLEOTIDE SEQUENCE [LARGE SCALE GENOMIC DNA]</scope>
    <source>
        <strain evidence="2">CGMCC 1.8981</strain>
    </source>
</reference>